<dbReference type="RefSeq" id="WP_091639942.1">
    <property type="nucleotide sequence ID" value="NZ_FMHW01000002.1"/>
</dbReference>
<dbReference type="STRING" id="145854.GA0074692_1072"/>
<evidence type="ECO:0008006" key="3">
    <source>
        <dbReference type="Google" id="ProtNLM"/>
    </source>
</evidence>
<organism evidence="1 2">
    <name type="scientific">Micromonospora pallida</name>
    <dbReference type="NCBI Taxonomy" id="145854"/>
    <lineage>
        <taxon>Bacteria</taxon>
        <taxon>Bacillati</taxon>
        <taxon>Actinomycetota</taxon>
        <taxon>Actinomycetes</taxon>
        <taxon>Micromonosporales</taxon>
        <taxon>Micromonosporaceae</taxon>
        <taxon>Micromonospora</taxon>
    </lineage>
</organism>
<dbReference type="Proteomes" id="UP000198959">
    <property type="component" value="Unassembled WGS sequence"/>
</dbReference>
<keyword evidence="2" id="KW-1185">Reference proteome</keyword>
<dbReference type="EMBL" id="FMHW01000002">
    <property type="protein sequence ID" value="SCL21063.1"/>
    <property type="molecule type" value="Genomic_DNA"/>
</dbReference>
<gene>
    <name evidence="1" type="ORF">GA0074692_1072</name>
</gene>
<evidence type="ECO:0000313" key="2">
    <source>
        <dbReference type="Proteomes" id="UP000198959"/>
    </source>
</evidence>
<accession>A0A1C6RV38</accession>
<protein>
    <recommendedName>
        <fullName evidence="3">Htaa protein</fullName>
    </recommendedName>
</protein>
<proteinExistence type="predicted"/>
<reference evidence="2" key="1">
    <citation type="submission" date="2016-06" db="EMBL/GenBank/DDBJ databases">
        <authorList>
            <person name="Varghese N."/>
            <person name="Submissions Spin"/>
        </authorList>
    </citation>
    <scope>NUCLEOTIDE SEQUENCE [LARGE SCALE GENOMIC DNA]</scope>
    <source>
        <strain evidence="2">DSM 43817</strain>
    </source>
</reference>
<sequence>MTPEALETLLAGVPSGRLDLPVSALDPPTAAYLGRFLPTGRLLLTGCERAEAPGPVTIEGTGSGAPFDRADVTLRFTLTGDTVSRVEVIVRPAADWSLADTFPPLRGTLLGTLRFSGAVLRLDTDLIAESGEPPVPTATWMAFEGNLLIRPGMELVGLLFPGESHPLSGEITMVSLAPPGITPAAPLVPSVALYGPADAGLDLGLFTLTNLRYGLFGLPDLNYHTLDHRVRGRWSSRRASRCRRAA</sequence>
<evidence type="ECO:0000313" key="1">
    <source>
        <dbReference type="EMBL" id="SCL21063.1"/>
    </source>
</evidence>
<name>A0A1C6RV38_9ACTN</name>
<dbReference type="AlphaFoldDB" id="A0A1C6RV38"/>